<feature type="transmembrane region" description="Helical" evidence="1">
    <location>
        <begin position="141"/>
        <end position="165"/>
    </location>
</feature>
<reference evidence="2 3" key="1">
    <citation type="submission" date="2024-10" db="EMBL/GenBank/DDBJ databases">
        <title>The Natural Products Discovery Center: Release of the First 8490 Sequenced Strains for Exploring Actinobacteria Biosynthetic Diversity.</title>
        <authorList>
            <person name="Kalkreuter E."/>
            <person name="Kautsar S.A."/>
            <person name="Yang D."/>
            <person name="Bader C.D."/>
            <person name="Teijaro C.N."/>
            <person name="Fluegel L."/>
            <person name="Davis C.M."/>
            <person name="Simpson J.R."/>
            <person name="Lauterbach L."/>
            <person name="Steele A.D."/>
            <person name="Gui C."/>
            <person name="Meng S."/>
            <person name="Li G."/>
            <person name="Viehrig K."/>
            <person name="Ye F."/>
            <person name="Su P."/>
            <person name="Kiefer A.F."/>
            <person name="Nichols A."/>
            <person name="Cepeda A.J."/>
            <person name="Yan W."/>
            <person name="Fan B."/>
            <person name="Jiang Y."/>
            <person name="Adhikari A."/>
            <person name="Zheng C.-J."/>
            <person name="Schuster L."/>
            <person name="Cowan T.M."/>
            <person name="Smanski M.J."/>
            <person name="Chevrette M.G."/>
            <person name="De Carvalho L.P.S."/>
            <person name="Shen B."/>
        </authorList>
    </citation>
    <scope>NUCLEOTIDE SEQUENCE [LARGE SCALE GENOMIC DNA]</scope>
    <source>
        <strain evidence="2 3">NPDC002593</strain>
    </source>
</reference>
<feature type="transmembrane region" description="Helical" evidence="1">
    <location>
        <begin position="214"/>
        <end position="234"/>
    </location>
</feature>
<feature type="transmembrane region" description="Helical" evidence="1">
    <location>
        <begin position="240"/>
        <end position="257"/>
    </location>
</feature>
<sequence>MVNPRPVRTALRWAPAITAVLLILTQITYPLTAGIGRDRVTAAVVLLSALAALTHAWATRGPRWAAGLLLIVSGLGLAAEIVGVATGFPFGCYTYAQHRLGPELAGVPLLVPLAWTGGVYPVWIVAGLLCRPGKHRARTRIPLTALGAVGWDLFLDPQMVSAGRWSWCSPLPGLPGTPHIPVTNYLGWFAVALLMAALLEVLDRRDAPADRRVAVPVVVFLWTWLGSTLAHAVFLGLPASAGYGFLGLGLLGIPLLYTSARRMPVRSAGHGTM</sequence>
<keyword evidence="3" id="KW-1185">Reference proteome</keyword>
<evidence type="ECO:0000313" key="2">
    <source>
        <dbReference type="EMBL" id="MFF3570420.1"/>
    </source>
</evidence>
<feature type="transmembrane region" description="Helical" evidence="1">
    <location>
        <begin position="65"/>
        <end position="89"/>
    </location>
</feature>
<gene>
    <name evidence="2" type="ORF">ACFYXQ_21820</name>
</gene>
<feature type="transmembrane region" description="Helical" evidence="1">
    <location>
        <begin position="40"/>
        <end position="58"/>
    </location>
</feature>
<dbReference type="RefSeq" id="WP_373281888.1">
    <property type="nucleotide sequence ID" value="NZ_JBIAQY010000007.1"/>
</dbReference>
<keyword evidence="1" id="KW-1133">Transmembrane helix</keyword>
<accession>A0ABW6S287</accession>
<evidence type="ECO:0000256" key="1">
    <source>
        <dbReference type="SAM" id="Phobius"/>
    </source>
</evidence>
<dbReference type="Proteomes" id="UP001601992">
    <property type="component" value="Unassembled WGS sequence"/>
</dbReference>
<dbReference type="PANTHER" id="PTHR39419">
    <property type="entry name" value="SLL0814 PROTEIN"/>
    <property type="match status" value="1"/>
</dbReference>
<proteinExistence type="predicted"/>
<name>A0ABW6S287_9NOCA</name>
<feature type="transmembrane region" description="Helical" evidence="1">
    <location>
        <begin position="185"/>
        <end position="202"/>
    </location>
</feature>
<evidence type="ECO:0000313" key="3">
    <source>
        <dbReference type="Proteomes" id="UP001601992"/>
    </source>
</evidence>
<comment type="caution">
    <text evidence="2">The sequence shown here is derived from an EMBL/GenBank/DDBJ whole genome shotgun (WGS) entry which is preliminary data.</text>
</comment>
<dbReference type="EMBL" id="JBIAQY010000007">
    <property type="protein sequence ID" value="MFF3570420.1"/>
    <property type="molecule type" value="Genomic_DNA"/>
</dbReference>
<keyword evidence="1" id="KW-0812">Transmembrane</keyword>
<feature type="transmembrane region" description="Helical" evidence="1">
    <location>
        <begin position="109"/>
        <end position="129"/>
    </location>
</feature>
<protein>
    <submittedName>
        <fullName evidence="2">Carotenoid biosynthesis protein</fullName>
    </submittedName>
</protein>
<organism evidence="2 3">
    <name type="scientific">Nocardia jiangxiensis</name>
    <dbReference type="NCBI Taxonomy" id="282685"/>
    <lineage>
        <taxon>Bacteria</taxon>
        <taxon>Bacillati</taxon>
        <taxon>Actinomycetota</taxon>
        <taxon>Actinomycetes</taxon>
        <taxon>Mycobacteriales</taxon>
        <taxon>Nocardiaceae</taxon>
        <taxon>Nocardia</taxon>
    </lineage>
</organism>
<dbReference type="InterPro" id="IPR007354">
    <property type="entry name" value="CruF-like"/>
</dbReference>
<dbReference type="Pfam" id="PF04240">
    <property type="entry name" value="Caroten_synth"/>
    <property type="match status" value="1"/>
</dbReference>
<dbReference type="PANTHER" id="PTHR39419:SF1">
    <property type="entry name" value="SLL0814 PROTEIN"/>
    <property type="match status" value="1"/>
</dbReference>
<keyword evidence="1" id="KW-0472">Membrane</keyword>